<evidence type="ECO:0000313" key="2">
    <source>
        <dbReference type="Proteomes" id="UP000762676"/>
    </source>
</evidence>
<dbReference type="EMBL" id="BMAT01007945">
    <property type="protein sequence ID" value="GFR74800.1"/>
    <property type="molecule type" value="Genomic_DNA"/>
</dbReference>
<reference evidence="1 2" key="1">
    <citation type="journal article" date="2021" name="Elife">
        <title>Chloroplast acquisition without the gene transfer in kleptoplastic sea slugs, Plakobranchus ocellatus.</title>
        <authorList>
            <person name="Maeda T."/>
            <person name="Takahashi S."/>
            <person name="Yoshida T."/>
            <person name="Shimamura S."/>
            <person name="Takaki Y."/>
            <person name="Nagai Y."/>
            <person name="Toyoda A."/>
            <person name="Suzuki Y."/>
            <person name="Arimoto A."/>
            <person name="Ishii H."/>
            <person name="Satoh N."/>
            <person name="Nishiyama T."/>
            <person name="Hasebe M."/>
            <person name="Maruyama T."/>
            <person name="Minagawa J."/>
            <person name="Obokata J."/>
            <person name="Shigenobu S."/>
        </authorList>
    </citation>
    <scope>NUCLEOTIDE SEQUENCE [LARGE SCALE GENOMIC DNA]</scope>
</reference>
<evidence type="ECO:0008006" key="3">
    <source>
        <dbReference type="Google" id="ProtNLM"/>
    </source>
</evidence>
<keyword evidence="2" id="KW-1185">Reference proteome</keyword>
<proteinExistence type="predicted"/>
<accession>A0AAV4FQ35</accession>
<dbReference type="Proteomes" id="UP000762676">
    <property type="component" value="Unassembled WGS sequence"/>
</dbReference>
<dbReference type="AlphaFoldDB" id="A0AAV4FQ35"/>
<protein>
    <recommendedName>
        <fullName evidence="3">MADF domain-containing protein</fullName>
    </recommendedName>
</protein>
<organism evidence="1 2">
    <name type="scientific">Elysia marginata</name>
    <dbReference type="NCBI Taxonomy" id="1093978"/>
    <lineage>
        <taxon>Eukaryota</taxon>
        <taxon>Metazoa</taxon>
        <taxon>Spiralia</taxon>
        <taxon>Lophotrochozoa</taxon>
        <taxon>Mollusca</taxon>
        <taxon>Gastropoda</taxon>
        <taxon>Heterobranchia</taxon>
        <taxon>Euthyneura</taxon>
        <taxon>Panpulmonata</taxon>
        <taxon>Sacoglossa</taxon>
        <taxon>Placobranchoidea</taxon>
        <taxon>Plakobranchidae</taxon>
        <taxon>Elysia</taxon>
    </lineage>
</organism>
<gene>
    <name evidence="1" type="ORF">ElyMa_003902200</name>
</gene>
<sequence length="92" mass="10543">MNAKLTNIIIDSAKKSIPVGSSRNREPWWNAEIDTAVKERTALKARANHSDEDRKAWLEKCSAVKKLIYDSKRQSWRDFATKLNARSDPSKV</sequence>
<comment type="caution">
    <text evidence="1">The sequence shown here is derived from an EMBL/GenBank/DDBJ whole genome shotgun (WGS) entry which is preliminary data.</text>
</comment>
<name>A0AAV4FQ35_9GAST</name>
<evidence type="ECO:0000313" key="1">
    <source>
        <dbReference type="EMBL" id="GFR74800.1"/>
    </source>
</evidence>